<dbReference type="Pfam" id="PF12775">
    <property type="entry name" value="AAA_7"/>
    <property type="match status" value="1"/>
</dbReference>
<evidence type="ECO:0000256" key="1">
    <source>
        <dbReference type="ARBA" id="ARBA00008887"/>
    </source>
</evidence>
<comment type="similarity">
    <text evidence="1">Belongs to the dynein heavy chain family.</text>
</comment>
<dbReference type="Gene3D" id="3.40.50.300">
    <property type="entry name" value="P-loop containing nucleotide triphosphate hydrolases"/>
    <property type="match status" value="3"/>
</dbReference>
<dbReference type="GO" id="GO:0045505">
    <property type="term" value="F:dynein intermediate chain binding"/>
    <property type="evidence" value="ECO:0007669"/>
    <property type="project" value="InterPro"/>
</dbReference>
<dbReference type="PANTHER" id="PTHR46532">
    <property type="entry name" value="MALE FERTILITY FACTOR KL5"/>
    <property type="match status" value="1"/>
</dbReference>
<dbReference type="AlphaFoldDB" id="A0AAV0BQI3"/>
<dbReference type="Pfam" id="PF17852">
    <property type="entry name" value="Dynein_AAA_lid"/>
    <property type="match status" value="1"/>
</dbReference>
<feature type="signal peptide" evidence="2">
    <location>
        <begin position="1"/>
        <end position="25"/>
    </location>
</feature>
<organism evidence="5 6">
    <name type="scientific">Phakopsora pachyrhizi</name>
    <name type="common">Asian soybean rust disease fungus</name>
    <dbReference type="NCBI Taxonomy" id="170000"/>
    <lineage>
        <taxon>Eukaryota</taxon>
        <taxon>Fungi</taxon>
        <taxon>Dikarya</taxon>
        <taxon>Basidiomycota</taxon>
        <taxon>Pucciniomycotina</taxon>
        <taxon>Pucciniomycetes</taxon>
        <taxon>Pucciniales</taxon>
        <taxon>Phakopsoraceae</taxon>
        <taxon>Phakopsora</taxon>
    </lineage>
</organism>
<reference evidence="5" key="1">
    <citation type="submission" date="2022-06" db="EMBL/GenBank/DDBJ databases">
        <authorList>
            <consortium name="SYNGENTA / RWTH Aachen University"/>
        </authorList>
    </citation>
    <scope>NUCLEOTIDE SEQUENCE</scope>
</reference>
<evidence type="ECO:0000259" key="3">
    <source>
        <dbReference type="Pfam" id="PF12774"/>
    </source>
</evidence>
<dbReference type="GO" id="GO:0007018">
    <property type="term" value="P:microtubule-based movement"/>
    <property type="evidence" value="ECO:0007669"/>
    <property type="project" value="InterPro"/>
</dbReference>
<name>A0AAV0BQI3_PHAPC</name>
<feature type="domain" description="Dynein heavy chain AAA 5 extension" evidence="4">
    <location>
        <begin position="308"/>
        <end position="437"/>
    </location>
</feature>
<dbReference type="GO" id="GO:0005858">
    <property type="term" value="C:axonemal dynein complex"/>
    <property type="evidence" value="ECO:0007669"/>
    <property type="project" value="TreeGrafter"/>
</dbReference>
<dbReference type="Proteomes" id="UP001153365">
    <property type="component" value="Unassembled WGS sequence"/>
</dbReference>
<dbReference type="InterPro" id="IPR027417">
    <property type="entry name" value="P-loop_NTPase"/>
</dbReference>
<accession>A0AAV0BQI3</accession>
<dbReference type="SUPFAM" id="SSF52540">
    <property type="entry name" value="P-loop containing nucleoside triphosphate hydrolases"/>
    <property type="match status" value="2"/>
</dbReference>
<evidence type="ECO:0000256" key="2">
    <source>
        <dbReference type="SAM" id="SignalP"/>
    </source>
</evidence>
<keyword evidence="6" id="KW-1185">Reference proteome</keyword>
<feature type="chain" id="PRO_5043773698" description="Dynein heavy chain 1, cytosolic" evidence="2">
    <location>
        <begin position="26"/>
        <end position="595"/>
    </location>
</feature>
<sequence>MASFTSFFMFQNLIAFFFNLPSTESILTRTHPISLSDVFPGIEYNPSDLDKLKEHIHCVASERHLVVGDVWCQKVVQLYQIQNIQHGLIMVGPSATGKAEAWRVLLAALGRFEGHEGVSYVIDPKAISKESLYGMLDPPTWEWNNGLFTNILQKIIDNVRGKDAKWHWIIFDGDVDPVWVENVNRLVKLKLFLSVETWFSALDYNKLLTLSNGERLNLPDNVQIMFKVKYLKYSTLATVSRCGMVWFSGDAVTPDMFCQNYLKSAHYVALDAIEDNSLLIEPRGHRGDSIGKVSANLITQRNITKILAPHFETDSLVTQSLNYAASVNHIMELTIAQAVSTLFSPINKTIQNVLDYNVRHSDFPLQQEQIEAYAKKRFLIATVWAFTGDSKLDTRAQMGFFLRDHSGLDMPPLHEPGASLIDYNIQVSSGNWVAWQSSVPIVEIDTCQVTTSDVVIPTLDSVRHKDVLYSWLSEHKPLILCGPPGSGKTMTLFSALRKLSEMDVVGLNFSSATAPELVLKTFDQHCGGFWRPLDKVWIKLERIRFFGDCNPPTDPGQVTLSQRFLRHAPLVMVDYPGEASLKQIYGMFIQAVLKV</sequence>
<dbReference type="InterPro" id="IPR026983">
    <property type="entry name" value="DHC"/>
</dbReference>
<protein>
    <recommendedName>
        <fullName evidence="7">Dynein heavy chain 1, cytosolic</fullName>
    </recommendedName>
</protein>
<keyword evidence="2" id="KW-0732">Signal</keyword>
<gene>
    <name evidence="5" type="ORF">PPACK8108_LOCUS24405</name>
</gene>
<dbReference type="Pfam" id="PF12774">
    <property type="entry name" value="AAA_6"/>
    <property type="match status" value="1"/>
</dbReference>
<dbReference type="InterPro" id="IPR035699">
    <property type="entry name" value="AAA_6"/>
</dbReference>
<dbReference type="EMBL" id="CALTRL010006065">
    <property type="protein sequence ID" value="CAH7689350.1"/>
    <property type="molecule type" value="Genomic_DNA"/>
</dbReference>
<evidence type="ECO:0000313" key="6">
    <source>
        <dbReference type="Proteomes" id="UP001153365"/>
    </source>
</evidence>
<dbReference type="PANTHER" id="PTHR46532:SF4">
    <property type="entry name" value="AAA+ ATPASE DOMAIN-CONTAINING PROTEIN"/>
    <property type="match status" value="1"/>
</dbReference>
<dbReference type="GO" id="GO:0005524">
    <property type="term" value="F:ATP binding"/>
    <property type="evidence" value="ECO:0007669"/>
    <property type="project" value="InterPro"/>
</dbReference>
<proteinExistence type="inferred from homology"/>
<dbReference type="GO" id="GO:0051959">
    <property type="term" value="F:dynein light intermediate chain binding"/>
    <property type="evidence" value="ECO:0007669"/>
    <property type="project" value="InterPro"/>
</dbReference>
<comment type="caution">
    <text evidence="5">The sequence shown here is derived from an EMBL/GenBank/DDBJ whole genome shotgun (WGS) entry which is preliminary data.</text>
</comment>
<dbReference type="InterPro" id="IPR041466">
    <property type="entry name" value="Dynein_AAA5_ext"/>
</dbReference>
<dbReference type="Gene3D" id="1.10.472.130">
    <property type="match status" value="1"/>
</dbReference>
<evidence type="ECO:0008006" key="7">
    <source>
        <dbReference type="Google" id="ProtNLM"/>
    </source>
</evidence>
<feature type="domain" description="Dynein heavy chain hydrolytic ATP-binding dynein motor region" evidence="3">
    <location>
        <begin position="35"/>
        <end position="98"/>
    </location>
</feature>
<evidence type="ECO:0000259" key="4">
    <source>
        <dbReference type="Pfam" id="PF17852"/>
    </source>
</evidence>
<evidence type="ECO:0000313" key="5">
    <source>
        <dbReference type="EMBL" id="CAH7689350.1"/>
    </source>
</evidence>